<evidence type="ECO:0000256" key="2">
    <source>
        <dbReference type="ARBA" id="ARBA00012417"/>
    </source>
</evidence>
<evidence type="ECO:0000256" key="7">
    <source>
        <dbReference type="ARBA" id="ARBA00049244"/>
    </source>
</evidence>
<dbReference type="Pfam" id="PF03104">
    <property type="entry name" value="DNA_pol_B_exo1"/>
    <property type="match status" value="1"/>
</dbReference>
<comment type="catalytic activity">
    <reaction evidence="7">
        <text>DNA(n) + a 2'-deoxyribonucleoside 5'-triphosphate = DNA(n+1) + diphosphate</text>
        <dbReference type="Rhea" id="RHEA:22508"/>
        <dbReference type="Rhea" id="RHEA-COMP:17339"/>
        <dbReference type="Rhea" id="RHEA-COMP:17340"/>
        <dbReference type="ChEBI" id="CHEBI:33019"/>
        <dbReference type="ChEBI" id="CHEBI:61560"/>
        <dbReference type="ChEBI" id="CHEBI:173112"/>
        <dbReference type="EC" id="2.7.7.7"/>
    </reaction>
</comment>
<dbReference type="SUPFAM" id="SSF53098">
    <property type="entry name" value="Ribonuclease H-like"/>
    <property type="match status" value="1"/>
</dbReference>
<protein>
    <recommendedName>
        <fullName evidence="2">DNA-directed DNA polymerase</fullName>
        <ecNumber evidence="2">2.7.7.7</ecNumber>
    </recommendedName>
</protein>
<dbReference type="SUPFAM" id="SSF56672">
    <property type="entry name" value="DNA/RNA polymerases"/>
    <property type="match status" value="1"/>
</dbReference>
<dbReference type="InterPro" id="IPR043502">
    <property type="entry name" value="DNA/RNA_pol_sf"/>
</dbReference>
<keyword evidence="5" id="KW-0239">DNA-directed DNA polymerase</keyword>
<dbReference type="AlphaFoldDB" id="A0A6C0BKR3"/>
<evidence type="ECO:0000256" key="1">
    <source>
        <dbReference type="ARBA" id="ARBA00005755"/>
    </source>
</evidence>
<reference evidence="10" key="1">
    <citation type="journal article" date="2020" name="Nature">
        <title>Giant virus diversity and host interactions through global metagenomics.</title>
        <authorList>
            <person name="Schulz F."/>
            <person name="Roux S."/>
            <person name="Paez-Espino D."/>
            <person name="Jungbluth S."/>
            <person name="Walsh D.A."/>
            <person name="Denef V.J."/>
            <person name="McMahon K.D."/>
            <person name="Konstantinidis K.T."/>
            <person name="Eloe-Fadrosh E.A."/>
            <person name="Kyrpides N.C."/>
            <person name="Woyke T."/>
        </authorList>
    </citation>
    <scope>NUCLEOTIDE SEQUENCE</scope>
    <source>
        <strain evidence="10">GVMAG-M-3300017651-5</strain>
    </source>
</reference>
<organism evidence="10">
    <name type="scientific">viral metagenome</name>
    <dbReference type="NCBI Taxonomy" id="1070528"/>
    <lineage>
        <taxon>unclassified sequences</taxon>
        <taxon>metagenomes</taxon>
        <taxon>organismal metagenomes</taxon>
    </lineage>
</organism>
<evidence type="ECO:0000256" key="5">
    <source>
        <dbReference type="ARBA" id="ARBA00022932"/>
    </source>
</evidence>
<comment type="similarity">
    <text evidence="1">Belongs to the DNA polymerase type-B family.</text>
</comment>
<dbReference type="PANTHER" id="PTHR10322">
    <property type="entry name" value="DNA POLYMERASE CATALYTIC SUBUNIT"/>
    <property type="match status" value="1"/>
</dbReference>
<dbReference type="Gene3D" id="1.10.132.60">
    <property type="entry name" value="DNA polymerase family B, C-terminal domain"/>
    <property type="match status" value="1"/>
</dbReference>
<accession>A0A6C0BKR3</accession>
<feature type="domain" description="DNA-directed DNA polymerase family B multifunctional" evidence="8">
    <location>
        <begin position="474"/>
        <end position="946"/>
    </location>
</feature>
<dbReference type="Gene3D" id="1.10.287.690">
    <property type="entry name" value="Helix hairpin bin"/>
    <property type="match status" value="1"/>
</dbReference>
<dbReference type="Gene3D" id="3.30.420.10">
    <property type="entry name" value="Ribonuclease H-like superfamily/Ribonuclease H"/>
    <property type="match status" value="1"/>
</dbReference>
<dbReference type="GO" id="GO:0006261">
    <property type="term" value="P:DNA-templated DNA replication"/>
    <property type="evidence" value="ECO:0007669"/>
    <property type="project" value="TreeGrafter"/>
</dbReference>
<dbReference type="Pfam" id="PF00136">
    <property type="entry name" value="DNA_pol_B"/>
    <property type="match status" value="1"/>
</dbReference>
<dbReference type="PRINTS" id="PR00106">
    <property type="entry name" value="DNAPOLB"/>
</dbReference>
<dbReference type="EC" id="2.7.7.7" evidence="2"/>
<keyword evidence="4" id="KW-0548">Nucleotidyltransferase</keyword>
<dbReference type="InterPro" id="IPR006172">
    <property type="entry name" value="DNA-dir_DNA_pol_B"/>
</dbReference>
<dbReference type="PANTHER" id="PTHR10322:SF23">
    <property type="entry name" value="DNA POLYMERASE DELTA CATALYTIC SUBUNIT"/>
    <property type="match status" value="1"/>
</dbReference>
<dbReference type="GO" id="GO:0000166">
    <property type="term" value="F:nucleotide binding"/>
    <property type="evidence" value="ECO:0007669"/>
    <property type="project" value="InterPro"/>
</dbReference>
<dbReference type="InterPro" id="IPR050240">
    <property type="entry name" value="DNA_pol_type-B"/>
</dbReference>
<dbReference type="Gene3D" id="3.90.1600.10">
    <property type="entry name" value="Palm domain of DNA polymerase"/>
    <property type="match status" value="1"/>
</dbReference>
<dbReference type="GO" id="GO:0003887">
    <property type="term" value="F:DNA-directed DNA polymerase activity"/>
    <property type="evidence" value="ECO:0007669"/>
    <property type="project" value="UniProtKB-KW"/>
</dbReference>
<dbReference type="InterPro" id="IPR036397">
    <property type="entry name" value="RNaseH_sf"/>
</dbReference>
<dbReference type="InterPro" id="IPR006134">
    <property type="entry name" value="DNA-dir_DNA_pol_B_multi_dom"/>
</dbReference>
<keyword evidence="3" id="KW-0808">Transferase</keyword>
<keyword evidence="6" id="KW-0238">DNA-binding</keyword>
<feature type="domain" description="DNA-directed DNA polymerase family B exonuclease" evidence="9">
    <location>
        <begin position="136"/>
        <end position="369"/>
    </location>
</feature>
<dbReference type="SMART" id="SM00486">
    <property type="entry name" value="POLBc"/>
    <property type="match status" value="1"/>
</dbReference>
<name>A0A6C0BKR3_9ZZZZ</name>
<evidence type="ECO:0000256" key="3">
    <source>
        <dbReference type="ARBA" id="ARBA00022679"/>
    </source>
</evidence>
<evidence type="ECO:0000256" key="6">
    <source>
        <dbReference type="ARBA" id="ARBA00023125"/>
    </source>
</evidence>
<evidence type="ECO:0000313" key="10">
    <source>
        <dbReference type="EMBL" id="QHS92967.1"/>
    </source>
</evidence>
<dbReference type="InterPro" id="IPR042087">
    <property type="entry name" value="DNA_pol_B_thumb"/>
</dbReference>
<sequence length="1061" mass="124210">MRSLQVHGYAWDEVDQGDSHCSVRAWCLNKDSEPVLLRIEDFPVFCYIELPMYHPRGVWDEHNCNLFREELRRRLQLDDESLKLNFYKRQKLYFYKNDTKYPMMFAQFKTLNKMRHCKNLLANPIEIPEIGMIMCRMHEVDIPVSRKLLTLTECEYSSWMQIDMARKVQDHEKISLVDEEYYVSYKTIRKLDVRWTTSPMLCAIDIETYSDQHKAFPNKYNAKHVMYMISVIFQKYKDPGSRVKYQIVVGYCPQFGNTNVINVQTEVEAADELSSLVRQYRPQVLTGYNIFNFDVPYILARLEKDLADLKPMGYLKDSEKTYVKEKIWESSAYGRQHLQIPMAEGIVSVDMYVNIKRDYKLNSYNLDDVSHKFLGRGKLDVTAEQMFIAYENLMNALLQVRDDGMTWMEWLHINCKDKRIEELDIPDHTLKPIQEFLKIAEYCDEDSVLVLDLMGKMNTWDGLVQMSIAAGVQIVTIFTSGQQIRCYMLLYTACFRSDIVIDKREVPTDSFEGGFVGDPIKGKHPFTICLDFNSLYPSIIRAYNLCFTTLVPPELHSRVPIEHCHVFEWEEKVKVVTSKGEGNALDATDDEDEAEYKIIKHHHRFVKAEIKAGILPKLCTDLTERRSDVRKKIMKPLQDENGDPRPDLTEQEMLDYIVANNTQLALKVINNSVYGFLSAENGMAALPEAAMVVTYCGRSLIKQANNIIETKYNGTIIYNDTDSTMFKLPFVNSNADCITWGRKLEKEISANLPKPLYLEFEKAGTILIFTKKRYSFWLIDVKTGEMKVEKKTGLPSLYNRGILLSRRDNCLFQRRVYQDILTMIFLDKTLLDVIYRVDQYVNELHSGSVHYSELLVTRSIGATYKNPNYFMKVFADELTRIGRPAQPGDRLQYLIVHDSQGREKVGQKMRIPETYSERLGTEAEEKIDYNYYTEKALMKPIEQMINVAYQQQLDGAMQYYKQKDIRRLFMYIYYVYNHQQLIQYALAASNNDYEQAVQIVLANPPHRFKTKYDELRKRFITRCRERNMRVTNKPIKDRLKLLATREKVVQSIREIGQRMRG</sequence>
<dbReference type="InterPro" id="IPR012337">
    <property type="entry name" value="RNaseH-like_sf"/>
</dbReference>
<evidence type="ECO:0000256" key="4">
    <source>
        <dbReference type="ARBA" id="ARBA00022695"/>
    </source>
</evidence>
<dbReference type="InterPro" id="IPR006133">
    <property type="entry name" value="DNA-dir_DNA_pol_B_exonuc"/>
</dbReference>
<dbReference type="InterPro" id="IPR023211">
    <property type="entry name" value="DNA_pol_palm_dom_sf"/>
</dbReference>
<proteinExistence type="inferred from homology"/>
<evidence type="ECO:0000259" key="9">
    <source>
        <dbReference type="Pfam" id="PF03104"/>
    </source>
</evidence>
<dbReference type="GO" id="GO:0003677">
    <property type="term" value="F:DNA binding"/>
    <property type="evidence" value="ECO:0007669"/>
    <property type="project" value="UniProtKB-KW"/>
</dbReference>
<dbReference type="EMBL" id="MN739194">
    <property type="protein sequence ID" value="QHS92967.1"/>
    <property type="molecule type" value="Genomic_DNA"/>
</dbReference>
<evidence type="ECO:0000259" key="8">
    <source>
        <dbReference type="Pfam" id="PF00136"/>
    </source>
</evidence>